<sequence length="78" mass="8859">MISKGCIYHLVWVRDTDSKTPTLESVPIVNEFPEIFSDDLSSAPPKRKIEFGIDILPDTQPISILPYQMALTKLKELK</sequence>
<evidence type="ECO:0000313" key="2">
    <source>
        <dbReference type="Proteomes" id="UP001234989"/>
    </source>
</evidence>
<dbReference type="EMBL" id="CP133620">
    <property type="protein sequence ID" value="WMV46431.1"/>
    <property type="molecule type" value="Genomic_DNA"/>
</dbReference>
<proteinExistence type="predicted"/>
<protein>
    <submittedName>
        <fullName evidence="1">Uncharacterized protein</fullName>
    </submittedName>
</protein>
<keyword evidence="2" id="KW-1185">Reference proteome</keyword>
<evidence type="ECO:0000313" key="1">
    <source>
        <dbReference type="EMBL" id="WMV46431.1"/>
    </source>
</evidence>
<reference evidence="1" key="1">
    <citation type="submission" date="2023-08" db="EMBL/GenBank/DDBJ databases">
        <title>A de novo genome assembly of Solanum verrucosum Schlechtendal, a Mexican diploid species geographically isolated from the other diploid A-genome species in potato relatives.</title>
        <authorList>
            <person name="Hosaka K."/>
        </authorList>
    </citation>
    <scope>NUCLEOTIDE SEQUENCE</scope>
    <source>
        <tissue evidence="1">Young leaves</tissue>
    </source>
</reference>
<gene>
    <name evidence="1" type="ORF">MTR67_039816</name>
</gene>
<dbReference type="Proteomes" id="UP001234989">
    <property type="component" value="Chromosome 9"/>
</dbReference>
<name>A0AAF0UIX5_SOLVR</name>
<dbReference type="AlphaFoldDB" id="A0AAF0UIX5"/>
<accession>A0AAF0UIX5</accession>
<organism evidence="1 2">
    <name type="scientific">Solanum verrucosum</name>
    <dbReference type="NCBI Taxonomy" id="315347"/>
    <lineage>
        <taxon>Eukaryota</taxon>
        <taxon>Viridiplantae</taxon>
        <taxon>Streptophyta</taxon>
        <taxon>Embryophyta</taxon>
        <taxon>Tracheophyta</taxon>
        <taxon>Spermatophyta</taxon>
        <taxon>Magnoliopsida</taxon>
        <taxon>eudicotyledons</taxon>
        <taxon>Gunneridae</taxon>
        <taxon>Pentapetalae</taxon>
        <taxon>asterids</taxon>
        <taxon>lamiids</taxon>
        <taxon>Solanales</taxon>
        <taxon>Solanaceae</taxon>
        <taxon>Solanoideae</taxon>
        <taxon>Solaneae</taxon>
        <taxon>Solanum</taxon>
    </lineage>
</organism>